<feature type="non-terminal residue" evidence="1">
    <location>
        <position position="49"/>
    </location>
</feature>
<evidence type="ECO:0000313" key="2">
    <source>
        <dbReference type="Proteomes" id="UP000265520"/>
    </source>
</evidence>
<comment type="caution">
    <text evidence="1">The sequence shown here is derived from an EMBL/GenBank/DDBJ whole genome shotgun (WGS) entry which is preliminary data.</text>
</comment>
<keyword evidence="2" id="KW-1185">Reference proteome</keyword>
<dbReference type="EMBL" id="LXQA011096202">
    <property type="protein sequence ID" value="MCI84662.1"/>
    <property type="molecule type" value="Genomic_DNA"/>
</dbReference>
<proteinExistence type="predicted"/>
<reference evidence="1 2" key="1">
    <citation type="journal article" date="2018" name="Front. Plant Sci.">
        <title>Red Clover (Trifolium pratense) and Zigzag Clover (T. medium) - A Picture of Genomic Similarities and Differences.</title>
        <authorList>
            <person name="Dluhosova J."/>
            <person name="Istvanek J."/>
            <person name="Nedelnik J."/>
            <person name="Repkova J."/>
        </authorList>
    </citation>
    <scope>NUCLEOTIDE SEQUENCE [LARGE SCALE GENOMIC DNA]</scope>
    <source>
        <strain evidence="2">cv. 10/8</strain>
        <tissue evidence="1">Leaf</tissue>
    </source>
</reference>
<organism evidence="1 2">
    <name type="scientific">Trifolium medium</name>
    <dbReference type="NCBI Taxonomy" id="97028"/>
    <lineage>
        <taxon>Eukaryota</taxon>
        <taxon>Viridiplantae</taxon>
        <taxon>Streptophyta</taxon>
        <taxon>Embryophyta</taxon>
        <taxon>Tracheophyta</taxon>
        <taxon>Spermatophyta</taxon>
        <taxon>Magnoliopsida</taxon>
        <taxon>eudicotyledons</taxon>
        <taxon>Gunneridae</taxon>
        <taxon>Pentapetalae</taxon>
        <taxon>rosids</taxon>
        <taxon>fabids</taxon>
        <taxon>Fabales</taxon>
        <taxon>Fabaceae</taxon>
        <taxon>Papilionoideae</taxon>
        <taxon>50 kb inversion clade</taxon>
        <taxon>NPAAA clade</taxon>
        <taxon>Hologalegina</taxon>
        <taxon>IRL clade</taxon>
        <taxon>Trifolieae</taxon>
        <taxon>Trifolium</taxon>
    </lineage>
</organism>
<protein>
    <submittedName>
        <fullName evidence="1">Uncharacterized protein</fullName>
    </submittedName>
</protein>
<dbReference type="Proteomes" id="UP000265520">
    <property type="component" value="Unassembled WGS sequence"/>
</dbReference>
<evidence type="ECO:0000313" key="1">
    <source>
        <dbReference type="EMBL" id="MCI84662.1"/>
    </source>
</evidence>
<sequence length="49" mass="5275">MVPGAVLDGRQLSPGEVVARKSSAVASRLVGTFLPDLYRYLSPGETERQ</sequence>
<accession>A0A392VB37</accession>
<name>A0A392VB37_9FABA</name>
<dbReference type="AlphaFoldDB" id="A0A392VB37"/>